<gene>
    <name evidence="1" type="ORF">IQ236_17100</name>
</gene>
<reference evidence="1 2" key="1">
    <citation type="submission" date="2020-10" db="EMBL/GenBank/DDBJ databases">
        <authorList>
            <person name="Castelo-Branco R."/>
            <person name="Eusebio N."/>
            <person name="Adriana R."/>
            <person name="Vieira A."/>
            <person name="Brugerolle De Fraissinette N."/>
            <person name="Rezende De Castro R."/>
            <person name="Schneider M.P."/>
            <person name="Vasconcelos V."/>
            <person name="Leao P.N."/>
        </authorList>
    </citation>
    <scope>NUCLEOTIDE SEQUENCE [LARGE SCALE GENOMIC DNA]</scope>
    <source>
        <strain evidence="1 2">LEGE 06226</strain>
    </source>
</reference>
<comment type="caution">
    <text evidence="1">The sequence shown here is derived from an EMBL/GenBank/DDBJ whole genome shotgun (WGS) entry which is preliminary data.</text>
</comment>
<evidence type="ECO:0000313" key="1">
    <source>
        <dbReference type="EMBL" id="MBE9144922.1"/>
    </source>
</evidence>
<dbReference type="Proteomes" id="UP000640725">
    <property type="component" value="Unassembled WGS sequence"/>
</dbReference>
<accession>A0ABR9UEM5</accession>
<dbReference type="EMBL" id="JADEWU010000042">
    <property type="protein sequence ID" value="MBE9144922.1"/>
    <property type="molecule type" value="Genomic_DNA"/>
</dbReference>
<evidence type="ECO:0000313" key="2">
    <source>
        <dbReference type="Proteomes" id="UP000640725"/>
    </source>
</evidence>
<sequence>MARLIPESKFNRLQEITHQLQALTDEQSEAGQLVDELDRILLDSDIEQTYSDVAIEKGTHKLKPITGAYIV</sequence>
<name>A0ABR9UEM5_9CYAN</name>
<dbReference type="RefSeq" id="WP_193870417.1">
    <property type="nucleotide sequence ID" value="NZ_JADEWU010000042.1"/>
</dbReference>
<keyword evidence="2" id="KW-1185">Reference proteome</keyword>
<protein>
    <submittedName>
        <fullName evidence="1">Uncharacterized protein</fullName>
    </submittedName>
</protein>
<proteinExistence type="predicted"/>
<organism evidence="1 2">
    <name type="scientific">Planktothrix mougeotii LEGE 06226</name>
    <dbReference type="NCBI Taxonomy" id="1828728"/>
    <lineage>
        <taxon>Bacteria</taxon>
        <taxon>Bacillati</taxon>
        <taxon>Cyanobacteriota</taxon>
        <taxon>Cyanophyceae</taxon>
        <taxon>Oscillatoriophycideae</taxon>
        <taxon>Oscillatoriales</taxon>
        <taxon>Microcoleaceae</taxon>
        <taxon>Planktothrix</taxon>
    </lineage>
</organism>